<comment type="caution">
    <text evidence="1">The sequence shown here is derived from an EMBL/GenBank/DDBJ whole genome shotgun (WGS) entry which is preliminary data.</text>
</comment>
<proteinExistence type="predicted"/>
<protein>
    <submittedName>
        <fullName evidence="1">Uncharacterized protein</fullName>
    </submittedName>
</protein>
<dbReference type="PANTHER" id="PTHR33710">
    <property type="entry name" value="BNAC02G09200D PROTEIN"/>
    <property type="match status" value="1"/>
</dbReference>
<accession>A0AAV3PCD2</accession>
<dbReference type="Proteomes" id="UP001454036">
    <property type="component" value="Unassembled WGS sequence"/>
</dbReference>
<name>A0AAV3PCD2_LITER</name>
<gene>
    <name evidence="1" type="ORF">LIER_08338</name>
</gene>
<dbReference type="EMBL" id="BAABME010001344">
    <property type="protein sequence ID" value="GAA0149070.1"/>
    <property type="molecule type" value="Genomic_DNA"/>
</dbReference>
<sequence>MHEGKPSVIFKRSDEQRYLSMMKHVGLVCVELDVSKPLMKETWVSFVDDEDPSIVVDGFWKMVEYDDVPPYCSKCLHMRQRLEDCKCDLDKEQGKGQTAPYINRRRPYRRVVNPAKSEIQKGLDNAIDDERGLDGLERGAEVDENYPPIDRLETGVEGASIPLDQDQRKEVDSSLAEDNNIPIYTKRDAENVPSLEGLMVVPKDFQEPMGTATLAFTASNAPSSPKSITRVEALNGSREGVEESVRNLEECQVSLDSLDSRSPETYQTGPICLSKEAVAGEKFLPVSIIEKCIQNCNLIDAGFMGSKYTWNNGKLSQRLDRVLCDQLCLDKFLVIELKLLHDTPKGVEVFNDVCYFMEGASLDRGFASTVLTLLPKCDGPMTRK</sequence>
<evidence type="ECO:0000313" key="2">
    <source>
        <dbReference type="Proteomes" id="UP001454036"/>
    </source>
</evidence>
<dbReference type="PANTHER" id="PTHR33710:SF71">
    <property type="entry name" value="ENDONUCLEASE_EXONUCLEASE_PHOSPHATASE DOMAIN-CONTAINING PROTEIN"/>
    <property type="match status" value="1"/>
</dbReference>
<keyword evidence="2" id="KW-1185">Reference proteome</keyword>
<dbReference type="AlphaFoldDB" id="A0AAV3PCD2"/>
<evidence type="ECO:0000313" key="1">
    <source>
        <dbReference type="EMBL" id="GAA0149070.1"/>
    </source>
</evidence>
<organism evidence="1 2">
    <name type="scientific">Lithospermum erythrorhizon</name>
    <name type="common">Purple gromwell</name>
    <name type="synonym">Lithospermum officinale var. erythrorhizon</name>
    <dbReference type="NCBI Taxonomy" id="34254"/>
    <lineage>
        <taxon>Eukaryota</taxon>
        <taxon>Viridiplantae</taxon>
        <taxon>Streptophyta</taxon>
        <taxon>Embryophyta</taxon>
        <taxon>Tracheophyta</taxon>
        <taxon>Spermatophyta</taxon>
        <taxon>Magnoliopsida</taxon>
        <taxon>eudicotyledons</taxon>
        <taxon>Gunneridae</taxon>
        <taxon>Pentapetalae</taxon>
        <taxon>asterids</taxon>
        <taxon>lamiids</taxon>
        <taxon>Boraginales</taxon>
        <taxon>Boraginaceae</taxon>
        <taxon>Boraginoideae</taxon>
        <taxon>Lithospermeae</taxon>
        <taxon>Lithospermum</taxon>
    </lineage>
</organism>
<reference evidence="1 2" key="1">
    <citation type="submission" date="2024-01" db="EMBL/GenBank/DDBJ databases">
        <title>The complete chloroplast genome sequence of Lithospermum erythrorhizon: insights into the phylogenetic relationship among Boraginaceae species and the maternal lineages of purple gromwells.</title>
        <authorList>
            <person name="Okada T."/>
            <person name="Watanabe K."/>
        </authorList>
    </citation>
    <scope>NUCLEOTIDE SEQUENCE [LARGE SCALE GENOMIC DNA]</scope>
</reference>